<organism evidence="3 4">
    <name type="scientific">Pseudocohnilembus persalinus</name>
    <name type="common">Ciliate</name>
    <dbReference type="NCBI Taxonomy" id="266149"/>
    <lineage>
        <taxon>Eukaryota</taxon>
        <taxon>Sar</taxon>
        <taxon>Alveolata</taxon>
        <taxon>Ciliophora</taxon>
        <taxon>Intramacronucleata</taxon>
        <taxon>Oligohymenophorea</taxon>
        <taxon>Scuticociliatia</taxon>
        <taxon>Philasterida</taxon>
        <taxon>Pseudocohnilembidae</taxon>
        <taxon>Pseudocohnilembus</taxon>
    </lineage>
</organism>
<evidence type="ECO:0000313" key="3">
    <source>
        <dbReference type="EMBL" id="KRX05907.1"/>
    </source>
</evidence>
<dbReference type="EMBL" id="LDAU01000103">
    <property type="protein sequence ID" value="KRX05907.1"/>
    <property type="molecule type" value="Genomic_DNA"/>
</dbReference>
<dbReference type="Proteomes" id="UP000054937">
    <property type="component" value="Unassembled WGS sequence"/>
</dbReference>
<feature type="region of interest" description="Disordered" evidence="2">
    <location>
        <begin position="60"/>
        <end position="85"/>
    </location>
</feature>
<keyword evidence="4" id="KW-1185">Reference proteome</keyword>
<feature type="compositionally biased region" description="Polar residues" evidence="2">
    <location>
        <begin position="76"/>
        <end position="85"/>
    </location>
</feature>
<evidence type="ECO:0000313" key="4">
    <source>
        <dbReference type="Proteomes" id="UP000054937"/>
    </source>
</evidence>
<evidence type="ECO:0000256" key="1">
    <source>
        <dbReference type="SAM" id="Coils"/>
    </source>
</evidence>
<dbReference type="AlphaFoldDB" id="A0A0V0QU39"/>
<proteinExistence type="predicted"/>
<keyword evidence="1" id="KW-0175">Coiled coil</keyword>
<sequence>MDRYDASFSKQFAKKRPQSSYNQTSMGSTAYNSEVISIKGGILLKKTKNIEFNIDEVNNNQGNLSQQTKKQRKKSLISQKNNAYQGDNIKGSKLKRAFFENYKTFLQVHKPDYIRAVEDHPLMLDALLYSQLNPSALASHQWEKTSVKRNLDQLRNHPYIDDYPNSPRTAKQLNNIRNKVNEKQFRNINQMDKKFFEIIGKKKEKEDDLILDLEADLEKYLKKINQFKKNNSYIYDTHLEDYKPIVKISEQNKNSDNTFDVQQADKIVSLLYKEKKNMKADYLSYLKQKQVEKRDQLFEREEKIDTDINYTKMPIHSQVIKKNYNKPNNNLIKKIKNPNEYQETIYIDGGFNENDVFQNIPKNIPNSGITYSSKQETYV</sequence>
<dbReference type="OrthoDB" id="10682815at2759"/>
<feature type="region of interest" description="Disordered" evidence="2">
    <location>
        <begin position="1"/>
        <end position="26"/>
    </location>
</feature>
<reference evidence="3 4" key="1">
    <citation type="journal article" date="2015" name="Sci. Rep.">
        <title>Genome of the facultative scuticociliatosis pathogen Pseudocohnilembus persalinus provides insight into its virulence through horizontal gene transfer.</title>
        <authorList>
            <person name="Xiong J."/>
            <person name="Wang G."/>
            <person name="Cheng J."/>
            <person name="Tian M."/>
            <person name="Pan X."/>
            <person name="Warren A."/>
            <person name="Jiang C."/>
            <person name="Yuan D."/>
            <person name="Miao W."/>
        </authorList>
    </citation>
    <scope>NUCLEOTIDE SEQUENCE [LARGE SCALE GENOMIC DNA]</scope>
    <source>
        <strain evidence="3">36N120E</strain>
    </source>
</reference>
<accession>A0A0V0QU39</accession>
<comment type="caution">
    <text evidence="3">The sequence shown here is derived from an EMBL/GenBank/DDBJ whole genome shotgun (WGS) entry which is preliminary data.</text>
</comment>
<feature type="coiled-coil region" evidence="1">
    <location>
        <begin position="203"/>
        <end position="230"/>
    </location>
</feature>
<gene>
    <name evidence="3" type="ORF">PPERSA_03844</name>
</gene>
<evidence type="ECO:0000256" key="2">
    <source>
        <dbReference type="SAM" id="MobiDB-lite"/>
    </source>
</evidence>
<name>A0A0V0QU39_PSEPJ</name>
<protein>
    <submittedName>
        <fullName evidence="3">Uncharacterized protein</fullName>
    </submittedName>
</protein>
<dbReference type="InParanoid" id="A0A0V0QU39"/>